<accession>A0ACC1MCU6</accession>
<name>A0ACC1MCU6_9HYPO</name>
<gene>
    <name evidence="1" type="ORF">NQ176_g11142</name>
</gene>
<evidence type="ECO:0000313" key="2">
    <source>
        <dbReference type="Proteomes" id="UP001143910"/>
    </source>
</evidence>
<dbReference type="EMBL" id="JANJQO010003508">
    <property type="protein sequence ID" value="KAJ2959074.1"/>
    <property type="molecule type" value="Genomic_DNA"/>
</dbReference>
<evidence type="ECO:0000313" key="1">
    <source>
        <dbReference type="EMBL" id="KAJ2959074.1"/>
    </source>
</evidence>
<keyword evidence="2" id="KW-1185">Reference proteome</keyword>
<proteinExistence type="predicted"/>
<dbReference type="Proteomes" id="UP001143910">
    <property type="component" value="Unassembled WGS sequence"/>
</dbReference>
<comment type="caution">
    <text evidence="1">The sequence shown here is derived from an EMBL/GenBank/DDBJ whole genome shotgun (WGS) entry which is preliminary data.</text>
</comment>
<protein>
    <submittedName>
        <fullName evidence="1">Uncharacterized protein</fullName>
    </submittedName>
</protein>
<sequence length="93" mass="10259">MLLPKGGLNWKGAKSQLPPSRAVWNIFARKRVIVLAAVVTGIVLLWRGIHKSASEMQKYVLPLCAVVHRPLTPPRTQLLLLGTCQITNGHVTE</sequence>
<reference evidence="1" key="1">
    <citation type="submission" date="2022-08" db="EMBL/GenBank/DDBJ databases">
        <title>Genome Sequence of Lecanicillium fungicola.</title>
        <authorList>
            <person name="Buettner E."/>
        </authorList>
    </citation>
    <scope>NUCLEOTIDE SEQUENCE</scope>
    <source>
        <strain evidence="1">Babe33</strain>
    </source>
</reference>
<organism evidence="1 2">
    <name type="scientific">Zarea fungicola</name>
    <dbReference type="NCBI Taxonomy" id="93591"/>
    <lineage>
        <taxon>Eukaryota</taxon>
        <taxon>Fungi</taxon>
        <taxon>Dikarya</taxon>
        <taxon>Ascomycota</taxon>
        <taxon>Pezizomycotina</taxon>
        <taxon>Sordariomycetes</taxon>
        <taxon>Hypocreomycetidae</taxon>
        <taxon>Hypocreales</taxon>
        <taxon>Cordycipitaceae</taxon>
        <taxon>Zarea</taxon>
    </lineage>
</organism>